<dbReference type="AlphaFoldDB" id="A0A538TSW2"/>
<feature type="binding site" evidence="9">
    <location>
        <position position="235"/>
    </location>
    <ligand>
        <name>Mg(2+)</name>
        <dbReference type="ChEBI" id="CHEBI:18420"/>
    </ligand>
</feature>
<keyword evidence="7 9" id="KW-0460">Magnesium</keyword>
<dbReference type="CDD" id="cd02195">
    <property type="entry name" value="SelD"/>
    <property type="match status" value="1"/>
</dbReference>
<dbReference type="NCBIfam" id="NF002098">
    <property type="entry name" value="PRK00943.1"/>
    <property type="match status" value="1"/>
</dbReference>
<dbReference type="Gene3D" id="3.90.650.10">
    <property type="entry name" value="PurM-like C-terminal domain"/>
    <property type="match status" value="1"/>
</dbReference>
<dbReference type="EMBL" id="VBOZ01000008">
    <property type="protein sequence ID" value="TMQ66709.1"/>
    <property type="molecule type" value="Genomic_DNA"/>
</dbReference>
<comment type="cofactor">
    <cofactor evidence="9">
        <name>Mg(2+)</name>
        <dbReference type="ChEBI" id="CHEBI:18420"/>
    </cofactor>
    <text evidence="9">Binds 1 Mg(2+) ion per monomer.</text>
</comment>
<evidence type="ECO:0000259" key="11">
    <source>
        <dbReference type="Pfam" id="PF02769"/>
    </source>
</evidence>
<feature type="binding site" description="in other chain" evidence="9">
    <location>
        <position position="28"/>
    </location>
    <ligand>
        <name>ATP</name>
        <dbReference type="ChEBI" id="CHEBI:30616"/>
        <note>ligand shared between dimeric partners</note>
    </ligand>
</feature>
<evidence type="ECO:0000256" key="5">
    <source>
        <dbReference type="ARBA" id="ARBA00022777"/>
    </source>
</evidence>
<dbReference type="GO" id="GO:0016260">
    <property type="term" value="P:selenocysteine biosynthetic process"/>
    <property type="evidence" value="ECO:0007669"/>
    <property type="project" value="InterPro"/>
</dbReference>
<keyword evidence="8 9" id="KW-0711">Selenium</keyword>
<feature type="domain" description="PurM-like C-terminal" evidence="11">
    <location>
        <begin position="178"/>
        <end position="347"/>
    </location>
</feature>
<feature type="binding site" evidence="9">
    <location>
        <position position="59"/>
    </location>
    <ligand>
        <name>Mg(2+)</name>
        <dbReference type="ChEBI" id="CHEBI:18420"/>
    </ligand>
</feature>
<comment type="similarity">
    <text evidence="1 9">Belongs to the selenophosphate synthase 1 family. Class I subfamily.</text>
</comment>
<evidence type="ECO:0000256" key="4">
    <source>
        <dbReference type="ARBA" id="ARBA00022741"/>
    </source>
</evidence>
<evidence type="ECO:0000256" key="9">
    <source>
        <dbReference type="HAMAP-Rule" id="MF_00625"/>
    </source>
</evidence>
<evidence type="ECO:0000256" key="8">
    <source>
        <dbReference type="ARBA" id="ARBA00023266"/>
    </source>
</evidence>
<evidence type="ECO:0000256" key="1">
    <source>
        <dbReference type="ARBA" id="ARBA00008026"/>
    </source>
</evidence>
<evidence type="ECO:0000256" key="2">
    <source>
        <dbReference type="ARBA" id="ARBA00022679"/>
    </source>
</evidence>
<feature type="active site" evidence="9">
    <location>
        <position position="25"/>
    </location>
</feature>
<dbReference type="SUPFAM" id="SSF56042">
    <property type="entry name" value="PurM C-terminal domain-like"/>
    <property type="match status" value="1"/>
</dbReference>
<dbReference type="EC" id="2.7.9.3" evidence="9"/>
<comment type="subunit">
    <text evidence="9">Homodimer.</text>
</comment>
<dbReference type="PANTHER" id="PTHR10256">
    <property type="entry name" value="SELENIDE, WATER DIKINASE"/>
    <property type="match status" value="1"/>
</dbReference>
<feature type="binding site" description="in other chain" evidence="9">
    <location>
        <position position="99"/>
    </location>
    <ligand>
        <name>ATP</name>
        <dbReference type="ChEBI" id="CHEBI:30616"/>
        <note>ligand shared between dimeric partners</note>
    </ligand>
</feature>
<dbReference type="InterPro" id="IPR010918">
    <property type="entry name" value="PurM-like_C_dom"/>
</dbReference>
<sequence length="357" mass="37409">MGAYRVSRPPVEAPRLTQQVACAGCAAKIPIQVLQEILGALPPPSRSPRLLVGPETWDDAGVYKMSPTLALVQTVDFFTPMVDDPYDFGAIAAANAVSDVYAMGGVPKLALSILCFPAETGDPAVLREIVRGGADALKQAGVLIMGGHSVRDPEIKFGYAVTGEVHPKRVVTNAGAKNGDLLVLTKPIGVGILATALKRGLLPRPLLQTMTRQMKTLNRAASEAMRASGVHAATDVTGFGLLGHARNIARASKKTIRIWSSAVPLLPGVREFAAQGVASSGLHSNREAIEPDITWDGATPEPLRLALVDPQTSGGLLIAVPSSKTEALIRRLKRSKVSAAVVGEVLAPGARPLEVTA</sequence>
<dbReference type="Proteomes" id="UP000317691">
    <property type="component" value="Unassembled WGS sequence"/>
</dbReference>
<protein>
    <recommendedName>
        <fullName evidence="9">Selenide, water dikinase</fullName>
        <ecNumber evidence="9">2.7.9.3</ecNumber>
    </recommendedName>
    <alternativeName>
        <fullName evidence="9">Selenium donor protein</fullName>
    </alternativeName>
    <alternativeName>
        <fullName evidence="9">Selenophosphate synthase</fullName>
    </alternativeName>
</protein>
<evidence type="ECO:0000313" key="12">
    <source>
        <dbReference type="EMBL" id="TMQ66709.1"/>
    </source>
</evidence>
<keyword evidence="2 9" id="KW-0808">Transferase</keyword>
<dbReference type="HAMAP" id="MF_00625">
    <property type="entry name" value="SelD"/>
    <property type="match status" value="1"/>
</dbReference>
<dbReference type="FunFam" id="3.30.1330.10:FF:000003">
    <property type="entry name" value="Selenide, water dikinase"/>
    <property type="match status" value="1"/>
</dbReference>
<dbReference type="InterPro" id="IPR004536">
    <property type="entry name" value="SPS/SelD"/>
</dbReference>
<dbReference type="PIRSF" id="PIRSF036407">
    <property type="entry name" value="Selenphspht_syn"/>
    <property type="match status" value="1"/>
</dbReference>
<dbReference type="Gene3D" id="3.30.1330.10">
    <property type="entry name" value="PurM-like, N-terminal domain"/>
    <property type="match status" value="1"/>
</dbReference>
<evidence type="ECO:0000256" key="6">
    <source>
        <dbReference type="ARBA" id="ARBA00022840"/>
    </source>
</evidence>
<keyword evidence="6 9" id="KW-0067">ATP-binding</keyword>
<gene>
    <name evidence="9 12" type="primary">selD</name>
    <name evidence="12" type="ORF">E6K79_02025</name>
</gene>
<organism evidence="12 13">
    <name type="scientific">Eiseniibacteriota bacterium</name>
    <dbReference type="NCBI Taxonomy" id="2212470"/>
    <lineage>
        <taxon>Bacteria</taxon>
        <taxon>Candidatus Eiseniibacteriota</taxon>
    </lineage>
</organism>
<evidence type="ECO:0000256" key="3">
    <source>
        <dbReference type="ARBA" id="ARBA00022723"/>
    </source>
</evidence>
<dbReference type="SUPFAM" id="SSF55326">
    <property type="entry name" value="PurM N-terminal domain-like"/>
    <property type="match status" value="1"/>
</dbReference>
<feature type="binding site" description="in other chain" evidence="9">
    <location>
        <begin position="56"/>
        <end position="58"/>
    </location>
    <ligand>
        <name>ATP</name>
        <dbReference type="ChEBI" id="CHEBI:30616"/>
        <note>ligand shared between dimeric partners</note>
    </ligand>
</feature>
<feature type="binding site" description="in other chain" evidence="9">
    <location>
        <position position="76"/>
    </location>
    <ligand>
        <name>ATP</name>
        <dbReference type="ChEBI" id="CHEBI:30616"/>
        <note>ligand shared between dimeric partners</note>
    </ligand>
</feature>
<evidence type="ECO:0000256" key="7">
    <source>
        <dbReference type="ARBA" id="ARBA00022842"/>
    </source>
</evidence>
<proteinExistence type="inferred from homology"/>
<dbReference type="InterPro" id="IPR023061">
    <property type="entry name" value="SelD_I"/>
</dbReference>
<keyword evidence="5 9" id="KW-0418">Kinase</keyword>
<name>A0A538TSW2_UNCEI</name>
<dbReference type="GO" id="GO:0004756">
    <property type="term" value="F:selenide, water dikinase activity"/>
    <property type="evidence" value="ECO:0007669"/>
    <property type="project" value="UniProtKB-UniRule"/>
</dbReference>
<dbReference type="InterPro" id="IPR036921">
    <property type="entry name" value="PurM-like_N_sf"/>
</dbReference>
<dbReference type="GO" id="GO:0005737">
    <property type="term" value="C:cytoplasm"/>
    <property type="evidence" value="ECO:0007669"/>
    <property type="project" value="TreeGrafter"/>
</dbReference>
<keyword evidence="4 9" id="KW-0547">Nucleotide-binding</keyword>
<dbReference type="GO" id="GO:0000287">
    <property type="term" value="F:magnesium ion binding"/>
    <property type="evidence" value="ECO:0007669"/>
    <property type="project" value="UniProtKB-UniRule"/>
</dbReference>
<feature type="site" description="Important for catalytic activity" evidence="9">
    <location>
        <position position="28"/>
    </location>
</feature>
<accession>A0A538TSW2</accession>
<dbReference type="InterPro" id="IPR016188">
    <property type="entry name" value="PurM-like_N"/>
</dbReference>
<keyword evidence="3 9" id="KW-0479">Metal-binding</keyword>
<reference evidence="12 13" key="1">
    <citation type="journal article" date="2019" name="Nat. Microbiol.">
        <title>Mediterranean grassland soil C-N compound turnover is dependent on rainfall and depth, and is mediated by genomically divergent microorganisms.</title>
        <authorList>
            <person name="Diamond S."/>
            <person name="Andeer P.F."/>
            <person name="Li Z."/>
            <person name="Crits-Christoph A."/>
            <person name="Burstein D."/>
            <person name="Anantharaman K."/>
            <person name="Lane K.R."/>
            <person name="Thomas B.C."/>
            <person name="Pan C."/>
            <person name="Northen T.R."/>
            <person name="Banfield J.F."/>
        </authorList>
    </citation>
    <scope>NUCLEOTIDE SEQUENCE [LARGE SCALE GENOMIC DNA]</scope>
    <source>
        <strain evidence="12">WS_9</strain>
    </source>
</reference>
<dbReference type="PANTHER" id="PTHR10256:SF0">
    <property type="entry name" value="INACTIVE SELENIDE, WATER DIKINASE-LIKE PROTEIN-RELATED"/>
    <property type="match status" value="1"/>
</dbReference>
<dbReference type="GO" id="GO:0005524">
    <property type="term" value="F:ATP binding"/>
    <property type="evidence" value="ECO:0007669"/>
    <property type="project" value="UniProtKB-UniRule"/>
</dbReference>
<feature type="domain" description="PurM-like N-terminal" evidence="10">
    <location>
        <begin position="58"/>
        <end position="165"/>
    </location>
</feature>
<evidence type="ECO:0000313" key="13">
    <source>
        <dbReference type="Proteomes" id="UP000317691"/>
    </source>
</evidence>
<dbReference type="InterPro" id="IPR036676">
    <property type="entry name" value="PurM-like_C_sf"/>
</dbReference>
<comment type="catalytic activity">
    <reaction evidence="9">
        <text>hydrogenselenide + ATP + H2O = selenophosphate + AMP + phosphate + 2 H(+)</text>
        <dbReference type="Rhea" id="RHEA:18737"/>
        <dbReference type="ChEBI" id="CHEBI:15377"/>
        <dbReference type="ChEBI" id="CHEBI:15378"/>
        <dbReference type="ChEBI" id="CHEBI:16144"/>
        <dbReference type="ChEBI" id="CHEBI:29317"/>
        <dbReference type="ChEBI" id="CHEBI:30616"/>
        <dbReference type="ChEBI" id="CHEBI:43474"/>
        <dbReference type="ChEBI" id="CHEBI:456215"/>
        <dbReference type="EC" id="2.7.9.3"/>
    </reaction>
</comment>
<evidence type="ECO:0000259" key="10">
    <source>
        <dbReference type="Pfam" id="PF00586"/>
    </source>
</evidence>
<feature type="binding site" evidence="9">
    <location>
        <position position="99"/>
    </location>
    <ligand>
        <name>Mg(2+)</name>
        <dbReference type="ChEBI" id="CHEBI:18420"/>
    </ligand>
</feature>
<dbReference type="Pfam" id="PF00586">
    <property type="entry name" value="AIRS"/>
    <property type="match status" value="1"/>
</dbReference>
<dbReference type="NCBIfam" id="TIGR00476">
    <property type="entry name" value="selD"/>
    <property type="match status" value="1"/>
</dbReference>
<comment type="caution">
    <text evidence="12">The sequence shown here is derived from an EMBL/GenBank/DDBJ whole genome shotgun (WGS) entry which is preliminary data.</text>
</comment>
<feature type="binding site" evidence="9">
    <location>
        <begin position="147"/>
        <end position="149"/>
    </location>
    <ligand>
        <name>ATP</name>
        <dbReference type="ChEBI" id="CHEBI:30616"/>
        <note>ligand shared between dimeric partners</note>
    </ligand>
</feature>
<comment type="function">
    <text evidence="9">Synthesizes selenophosphate from selenide and ATP.</text>
</comment>
<dbReference type="Pfam" id="PF02769">
    <property type="entry name" value="AIRS_C"/>
    <property type="match status" value="1"/>
</dbReference>